<keyword evidence="9" id="KW-1133">Transmembrane helix</keyword>
<gene>
    <name evidence="12" type="ORF">PHET_02860</name>
</gene>
<dbReference type="OrthoDB" id="284854at2759"/>
<keyword evidence="8" id="KW-0256">Endoplasmic reticulum</keyword>
<evidence type="ECO:0000256" key="4">
    <source>
        <dbReference type="ARBA" id="ARBA00008599"/>
    </source>
</evidence>
<accession>A0A8J4TJ33</accession>
<evidence type="ECO:0000313" key="12">
    <source>
        <dbReference type="EMBL" id="KAF5403542.1"/>
    </source>
</evidence>
<dbReference type="SUPFAM" id="SSF82185">
    <property type="entry name" value="Histone H3 K4-specific methyltransferase SET7/9 N-terminal domain"/>
    <property type="match status" value="2"/>
</dbReference>
<evidence type="ECO:0000256" key="6">
    <source>
        <dbReference type="ARBA" id="ARBA00022692"/>
    </source>
</evidence>
<evidence type="ECO:0000256" key="7">
    <source>
        <dbReference type="ARBA" id="ARBA00022737"/>
    </source>
</evidence>
<evidence type="ECO:0000256" key="9">
    <source>
        <dbReference type="ARBA" id="ARBA00022989"/>
    </source>
</evidence>
<keyword evidence="7" id="KW-0677">Repeat</keyword>
<dbReference type="GO" id="GO:0005886">
    <property type="term" value="C:plasma membrane"/>
    <property type="evidence" value="ECO:0007669"/>
    <property type="project" value="UniProtKB-SubCell"/>
</dbReference>
<comment type="caution">
    <text evidence="12">The sequence shown here is derived from an EMBL/GenBank/DDBJ whole genome shotgun (WGS) entry which is preliminary data.</text>
</comment>
<evidence type="ECO:0000256" key="8">
    <source>
        <dbReference type="ARBA" id="ARBA00022824"/>
    </source>
</evidence>
<evidence type="ECO:0000256" key="5">
    <source>
        <dbReference type="ARBA" id="ARBA00022475"/>
    </source>
</evidence>
<evidence type="ECO:0000256" key="1">
    <source>
        <dbReference type="ARBA" id="ARBA00004163"/>
    </source>
</evidence>
<keyword evidence="13" id="KW-1185">Reference proteome</keyword>
<evidence type="ECO:0000256" key="3">
    <source>
        <dbReference type="ARBA" id="ARBA00004236"/>
    </source>
</evidence>
<feature type="compositionally biased region" description="Polar residues" evidence="11">
    <location>
        <begin position="295"/>
        <end position="305"/>
    </location>
</feature>
<organism evidence="12 13">
    <name type="scientific">Paragonimus heterotremus</name>
    <dbReference type="NCBI Taxonomy" id="100268"/>
    <lineage>
        <taxon>Eukaryota</taxon>
        <taxon>Metazoa</taxon>
        <taxon>Spiralia</taxon>
        <taxon>Lophotrochozoa</taxon>
        <taxon>Platyhelminthes</taxon>
        <taxon>Trematoda</taxon>
        <taxon>Digenea</taxon>
        <taxon>Plagiorchiida</taxon>
        <taxon>Troglotremata</taxon>
        <taxon>Troglotrematidae</taxon>
        <taxon>Paragonimus</taxon>
    </lineage>
</organism>
<dbReference type="GO" id="GO:0005789">
    <property type="term" value="C:endoplasmic reticulum membrane"/>
    <property type="evidence" value="ECO:0007669"/>
    <property type="project" value="UniProtKB-SubCell"/>
</dbReference>
<proteinExistence type="inferred from homology"/>
<dbReference type="SMART" id="SM00698">
    <property type="entry name" value="MORN"/>
    <property type="match status" value="5"/>
</dbReference>
<dbReference type="EMBL" id="LUCH01001163">
    <property type="protein sequence ID" value="KAF5403542.1"/>
    <property type="molecule type" value="Genomic_DNA"/>
</dbReference>
<evidence type="ECO:0000313" key="13">
    <source>
        <dbReference type="Proteomes" id="UP000748531"/>
    </source>
</evidence>
<dbReference type="GO" id="GO:0030314">
    <property type="term" value="C:junctional membrane complex"/>
    <property type="evidence" value="ECO:0007669"/>
    <property type="project" value="InterPro"/>
</dbReference>
<protein>
    <submittedName>
        <fullName evidence="12">Junctophilin-3</fullName>
    </submittedName>
</protein>
<evidence type="ECO:0000256" key="11">
    <source>
        <dbReference type="SAM" id="MobiDB-lite"/>
    </source>
</evidence>
<keyword evidence="6" id="KW-0812">Transmembrane</keyword>
<name>A0A8J4TJ33_9TREM</name>
<comment type="similarity">
    <text evidence="4">Belongs to the junctophilin family.</text>
</comment>
<dbReference type="Proteomes" id="UP000748531">
    <property type="component" value="Unassembled WGS sequence"/>
</dbReference>
<sequence length="354" mass="38859">MTTETHQPEAACLPAGRYEFKDAGIYIGEWLNEKAVGLGLITKDKCQGEYTGLWDAGMEKSGVFLWPNAPGAMYEGEWAHNRRNGHGVFTREDWVIKGKFVEDFIALGIKCKENSIGRFEGEFENGFPSFGVETYADGGSYAGEYKNGIREGLGVRTSIPYGEVINFFPEEAALAAEMALKAKRRIGNGGQSGNCADSVNGTNKLGGRRGSLLSQISGDLAELGNGDNIEEEEPYSGRHASSSGGGANACIRDLRMSTKFRCGFVLSSQRSELVQRRQNKLTGAQQPRRSRETGNRSGQTRARSLTNLFHRSASRESIARVKRQTSANERSVYNTFDQEAPESIFTLDQVSFSN</sequence>
<dbReference type="PANTHER" id="PTHR23085">
    <property type="entry name" value="GH28348P"/>
    <property type="match status" value="1"/>
</dbReference>
<dbReference type="PANTHER" id="PTHR23085:SF16">
    <property type="entry name" value="GH28348P"/>
    <property type="match status" value="1"/>
</dbReference>
<comment type="subcellular location">
    <subcellularLocation>
        <location evidence="3">Cell membrane</location>
    </subcellularLocation>
    <subcellularLocation>
        <location evidence="2">Endomembrane system</location>
        <topology evidence="2">Peripheral membrane protein</topology>
    </subcellularLocation>
    <subcellularLocation>
        <location evidence="1">Endoplasmic reticulum membrane</location>
        <topology evidence="1">Single-pass type IV membrane protein</topology>
    </subcellularLocation>
</comment>
<dbReference type="InterPro" id="IPR017191">
    <property type="entry name" value="Junctophilin"/>
</dbReference>
<feature type="region of interest" description="Disordered" evidence="11">
    <location>
        <begin position="274"/>
        <end position="305"/>
    </location>
</feature>
<evidence type="ECO:0000256" key="2">
    <source>
        <dbReference type="ARBA" id="ARBA00004184"/>
    </source>
</evidence>
<reference evidence="12" key="1">
    <citation type="submission" date="2019-05" db="EMBL/GenBank/DDBJ databases">
        <title>Annotation for the trematode Paragonimus heterotremus.</title>
        <authorList>
            <person name="Choi Y.-J."/>
        </authorList>
    </citation>
    <scope>NUCLEOTIDE SEQUENCE</scope>
    <source>
        <strain evidence="12">LC</strain>
    </source>
</reference>
<evidence type="ECO:0000256" key="10">
    <source>
        <dbReference type="ARBA" id="ARBA00023136"/>
    </source>
</evidence>
<feature type="region of interest" description="Disordered" evidence="11">
    <location>
        <begin position="223"/>
        <end position="246"/>
    </location>
</feature>
<dbReference type="Pfam" id="PF02493">
    <property type="entry name" value="MORN"/>
    <property type="match status" value="3"/>
</dbReference>
<dbReference type="InterPro" id="IPR003409">
    <property type="entry name" value="MORN"/>
</dbReference>
<dbReference type="AlphaFoldDB" id="A0A8J4TJ33"/>
<keyword evidence="10" id="KW-0472">Membrane</keyword>
<keyword evidence="5" id="KW-1003">Cell membrane</keyword>